<dbReference type="Proteomes" id="UP000077202">
    <property type="component" value="Unassembled WGS sequence"/>
</dbReference>
<name>A0A176VXJ9_MARPO</name>
<evidence type="ECO:0000313" key="2">
    <source>
        <dbReference type="EMBL" id="OAE25530.1"/>
    </source>
</evidence>
<protein>
    <submittedName>
        <fullName evidence="2">Uncharacterized protein</fullName>
    </submittedName>
</protein>
<dbReference type="AlphaFoldDB" id="A0A176VXJ9"/>
<feature type="region of interest" description="Disordered" evidence="1">
    <location>
        <begin position="64"/>
        <end position="84"/>
    </location>
</feature>
<proteinExistence type="predicted"/>
<organism evidence="2 3">
    <name type="scientific">Marchantia polymorpha subsp. ruderalis</name>
    <dbReference type="NCBI Taxonomy" id="1480154"/>
    <lineage>
        <taxon>Eukaryota</taxon>
        <taxon>Viridiplantae</taxon>
        <taxon>Streptophyta</taxon>
        <taxon>Embryophyta</taxon>
        <taxon>Marchantiophyta</taxon>
        <taxon>Marchantiopsida</taxon>
        <taxon>Marchantiidae</taxon>
        <taxon>Marchantiales</taxon>
        <taxon>Marchantiaceae</taxon>
        <taxon>Marchantia</taxon>
    </lineage>
</organism>
<evidence type="ECO:0000256" key="1">
    <source>
        <dbReference type="SAM" id="MobiDB-lite"/>
    </source>
</evidence>
<keyword evidence="3" id="KW-1185">Reference proteome</keyword>
<feature type="compositionally biased region" description="Polar residues" evidence="1">
    <location>
        <begin position="27"/>
        <end position="39"/>
    </location>
</feature>
<gene>
    <name evidence="2" type="ORF">AXG93_1543s1470</name>
</gene>
<comment type="caution">
    <text evidence="2">The sequence shown here is derived from an EMBL/GenBank/DDBJ whole genome shotgun (WGS) entry which is preliminary data.</text>
</comment>
<sequence>MVANACLDHYGITPSPAGFGPEVGWNGLSQTPTTEGSSGDLTRDLTLLTTSVRCCAGSHGEYDEHVMSTRDGESDEHMQSCKFR</sequence>
<feature type="region of interest" description="Disordered" evidence="1">
    <location>
        <begin position="14"/>
        <end position="41"/>
    </location>
</feature>
<accession>A0A176VXJ9</accession>
<dbReference type="EMBL" id="LVLJ01002329">
    <property type="protein sequence ID" value="OAE25530.1"/>
    <property type="molecule type" value="Genomic_DNA"/>
</dbReference>
<reference evidence="2" key="1">
    <citation type="submission" date="2016-03" db="EMBL/GenBank/DDBJ databases">
        <title>Mechanisms controlling the formation of the plant cell surface in tip-growing cells are functionally conserved among land plants.</title>
        <authorList>
            <person name="Honkanen S."/>
            <person name="Jones V.A."/>
            <person name="Morieri G."/>
            <person name="Champion C."/>
            <person name="Hetherington A.J."/>
            <person name="Kelly S."/>
            <person name="Saint-Marcoux D."/>
            <person name="Proust H."/>
            <person name="Prescott H."/>
            <person name="Dolan L."/>
        </authorList>
    </citation>
    <scope>NUCLEOTIDE SEQUENCE [LARGE SCALE GENOMIC DNA]</scope>
    <source>
        <tissue evidence="2">Whole gametophyte</tissue>
    </source>
</reference>
<evidence type="ECO:0000313" key="3">
    <source>
        <dbReference type="Proteomes" id="UP000077202"/>
    </source>
</evidence>